<dbReference type="KEGG" id="oti:135387755"/>
<dbReference type="RefSeq" id="XP_064472925.1">
    <property type="nucleotide sequence ID" value="XM_064616855.1"/>
</dbReference>
<name>A0A2R5LLQ3_9ACAR</name>
<sequence>MAHFGLLLDIDGVIVRGRKVISHAVTAFQKLVDRHGRFRVPTVFVTNAGNSRRQDKALQLSQWLGIKISEHQVVMSHSPLRMFQQFHDKHCLISGQGPIVDIAHGLGFLKVSTIDNLRAHFPLLDAVDHKRRQTEPSPYERFFPKVEAVVLFGEPVRWETSLQLIIDVLMTSGQPWAAPQLVSHPHIPVLACNMDLQWMAEACLPRFGHGAFLLCLENLYKKITGKDMIYTALIGKPSEVTYLHAESCVQEEAQRLGIKHPVRHLFAIGDNINTDIYGANLYNRYLQRRRKADATKAILAAGSNALQQALKSDANKCATSIPEVNTIGGCGATSCSSILVHTGVYCKELHDADCDHTPRDFLPAEVGLKEPTYCVDNVLSAVELIFDREGFS</sequence>
<dbReference type="PANTHER" id="PTHR14269">
    <property type="entry name" value="CDP-DIACYLGLYCEROL--GLYCEROL-3-PHOSPHATE 3-PHOSPHATIDYLTRANSFERASE-RELATED"/>
    <property type="match status" value="1"/>
</dbReference>
<dbReference type="Gene3D" id="3.40.50.1000">
    <property type="entry name" value="HAD superfamily/HAD-like"/>
    <property type="match status" value="2"/>
</dbReference>
<keyword evidence="1" id="KW-0732">Signal</keyword>
<dbReference type="GO" id="GO:0005739">
    <property type="term" value="C:mitochondrion"/>
    <property type="evidence" value="ECO:0007669"/>
    <property type="project" value="TreeGrafter"/>
</dbReference>
<evidence type="ECO:0000256" key="2">
    <source>
        <dbReference type="ARBA" id="ARBA00069384"/>
    </source>
</evidence>
<dbReference type="Pfam" id="PF13344">
    <property type="entry name" value="Hydrolase_6"/>
    <property type="match status" value="1"/>
</dbReference>
<dbReference type="GO" id="GO:0046474">
    <property type="term" value="P:glycerophospholipid biosynthetic process"/>
    <property type="evidence" value="ECO:0007669"/>
    <property type="project" value="TreeGrafter"/>
</dbReference>
<dbReference type="RefSeq" id="XP_064472923.1">
    <property type="nucleotide sequence ID" value="XM_064616853.1"/>
</dbReference>
<dbReference type="EMBL" id="GGLE01006242">
    <property type="protein sequence ID" value="MBY10368.1"/>
    <property type="molecule type" value="Transcribed_RNA"/>
</dbReference>
<evidence type="ECO:0000256" key="1">
    <source>
        <dbReference type="ARBA" id="ARBA00022729"/>
    </source>
</evidence>
<dbReference type="InterPro" id="IPR006353">
    <property type="entry name" value="HAD-SF_hydro_IIA_CECR5"/>
</dbReference>
<dbReference type="AlphaFoldDB" id="A0A2R5LLQ3"/>
<reference evidence="3" key="1">
    <citation type="submission" date="2018-03" db="EMBL/GenBank/DDBJ databases">
        <title>The relapsing fever spirochete Borrelia turicatae persists in the highly oxidative environment of its soft-bodied tick vector.</title>
        <authorList>
            <person name="Bourret T.J."/>
            <person name="Boyle W.K."/>
            <person name="Valenzuela J.G."/>
            <person name="Oliveira F."/>
            <person name="Lopez J.E."/>
        </authorList>
    </citation>
    <scope>NUCLEOTIDE SEQUENCE</scope>
    <source>
        <strain evidence="3">Kansas strain/isolate</strain>
        <tissue evidence="3">Salivary glands</tissue>
    </source>
</reference>
<dbReference type="InterPro" id="IPR036412">
    <property type="entry name" value="HAD-like_sf"/>
</dbReference>
<organism evidence="3">
    <name type="scientific">Ornithodoros turicata</name>
    <dbReference type="NCBI Taxonomy" id="34597"/>
    <lineage>
        <taxon>Eukaryota</taxon>
        <taxon>Metazoa</taxon>
        <taxon>Ecdysozoa</taxon>
        <taxon>Arthropoda</taxon>
        <taxon>Chelicerata</taxon>
        <taxon>Arachnida</taxon>
        <taxon>Acari</taxon>
        <taxon>Parasitiformes</taxon>
        <taxon>Ixodida</taxon>
        <taxon>Ixodoidea</taxon>
        <taxon>Argasidae</taxon>
        <taxon>Ornithodorinae</taxon>
        <taxon>Ornithodoros</taxon>
    </lineage>
</organism>
<proteinExistence type="predicted"/>
<dbReference type="SUPFAM" id="SSF56784">
    <property type="entry name" value="HAD-like"/>
    <property type="match status" value="1"/>
</dbReference>
<protein>
    <recommendedName>
        <fullName evidence="2">Haloacid dehalogenase-like hydrolase domain-containing 5</fullName>
    </recommendedName>
</protein>
<dbReference type="NCBIfam" id="TIGR01460">
    <property type="entry name" value="HAD-SF-IIA"/>
    <property type="match status" value="1"/>
</dbReference>
<dbReference type="NCBIfam" id="TIGR01456">
    <property type="entry name" value="CECR5"/>
    <property type="match status" value="1"/>
</dbReference>
<dbReference type="InterPro" id="IPR050324">
    <property type="entry name" value="CDP-alcohol_PTase-I"/>
</dbReference>
<dbReference type="GeneID" id="135387755"/>
<dbReference type="PANTHER" id="PTHR14269:SF4">
    <property type="entry name" value="CAT EYE SYNDROME CRITICAL REGION PROTEIN 5"/>
    <property type="match status" value="1"/>
</dbReference>
<dbReference type="RefSeq" id="XP_064472924.1">
    <property type="nucleotide sequence ID" value="XM_064616854.1"/>
</dbReference>
<evidence type="ECO:0000313" key="3">
    <source>
        <dbReference type="EMBL" id="MBY10368.1"/>
    </source>
</evidence>
<accession>A0A2R5LLQ3</accession>
<dbReference type="InterPro" id="IPR006357">
    <property type="entry name" value="HAD-SF_hydro_IIA"/>
</dbReference>
<dbReference type="FunFam" id="3.40.50.1000:FF:000081">
    <property type="entry name" value="Haloacid dehalogenase like hydrolase domain containing 5"/>
    <property type="match status" value="1"/>
</dbReference>
<dbReference type="InterPro" id="IPR023214">
    <property type="entry name" value="HAD_sf"/>
</dbReference>
<dbReference type="RefSeq" id="XP_064472926.1">
    <property type="nucleotide sequence ID" value="XM_064616856.1"/>
</dbReference>